<dbReference type="AlphaFoldDB" id="A0A438I3P1"/>
<dbReference type="Proteomes" id="UP000288805">
    <property type="component" value="Unassembled WGS sequence"/>
</dbReference>
<dbReference type="EMBL" id="QGNW01000147">
    <property type="protein sequence ID" value="RVW91324.1"/>
    <property type="molecule type" value="Genomic_DNA"/>
</dbReference>
<organism evidence="1 2">
    <name type="scientific">Vitis vinifera</name>
    <name type="common">Grape</name>
    <dbReference type="NCBI Taxonomy" id="29760"/>
    <lineage>
        <taxon>Eukaryota</taxon>
        <taxon>Viridiplantae</taxon>
        <taxon>Streptophyta</taxon>
        <taxon>Embryophyta</taxon>
        <taxon>Tracheophyta</taxon>
        <taxon>Spermatophyta</taxon>
        <taxon>Magnoliopsida</taxon>
        <taxon>eudicotyledons</taxon>
        <taxon>Gunneridae</taxon>
        <taxon>Pentapetalae</taxon>
        <taxon>rosids</taxon>
        <taxon>Vitales</taxon>
        <taxon>Vitaceae</taxon>
        <taxon>Viteae</taxon>
        <taxon>Vitis</taxon>
    </lineage>
</organism>
<protein>
    <submittedName>
        <fullName evidence="1">Uncharacterized protein</fullName>
    </submittedName>
</protein>
<proteinExistence type="predicted"/>
<accession>A0A438I3P1</accession>
<reference evidence="1 2" key="1">
    <citation type="journal article" date="2018" name="PLoS Genet.">
        <title>Population sequencing reveals clonal diversity and ancestral inbreeding in the grapevine cultivar Chardonnay.</title>
        <authorList>
            <person name="Roach M.J."/>
            <person name="Johnson D.L."/>
            <person name="Bohlmann J."/>
            <person name="van Vuuren H.J."/>
            <person name="Jones S.J."/>
            <person name="Pretorius I.S."/>
            <person name="Schmidt S.A."/>
            <person name="Borneman A.R."/>
        </authorList>
    </citation>
    <scope>NUCLEOTIDE SEQUENCE [LARGE SCALE GENOMIC DNA]</scope>
    <source>
        <strain evidence="2">cv. Chardonnay</strain>
        <tissue evidence="1">Leaf</tissue>
    </source>
</reference>
<evidence type="ECO:0000313" key="2">
    <source>
        <dbReference type="Proteomes" id="UP000288805"/>
    </source>
</evidence>
<comment type="caution">
    <text evidence="1">The sequence shown here is derived from an EMBL/GenBank/DDBJ whole genome shotgun (WGS) entry which is preliminary data.</text>
</comment>
<sequence>MKGSKARESSILIFVCGSDGGSQYSVKKGGRGALHFKLQGRRQKE</sequence>
<name>A0A438I3P1_VITVI</name>
<gene>
    <name evidence="1" type="ORF">CK203_035380</name>
</gene>
<evidence type="ECO:0000313" key="1">
    <source>
        <dbReference type="EMBL" id="RVW91324.1"/>
    </source>
</evidence>